<dbReference type="Gene3D" id="3.60.110.10">
    <property type="entry name" value="Carbon-nitrogen hydrolase"/>
    <property type="match status" value="1"/>
</dbReference>
<dbReference type="PANTHER" id="PTHR46044">
    <property type="entry name" value="NITRILASE"/>
    <property type="match status" value="1"/>
</dbReference>
<dbReference type="PROSITE" id="PS00921">
    <property type="entry name" value="NITRIL_CHT_2"/>
    <property type="match status" value="1"/>
</dbReference>
<dbReference type="PROSITE" id="PS50263">
    <property type="entry name" value="CN_HYDROLASE"/>
    <property type="match status" value="1"/>
</dbReference>
<evidence type="ECO:0000259" key="2">
    <source>
        <dbReference type="PROSITE" id="PS50263"/>
    </source>
</evidence>
<dbReference type="SUPFAM" id="SSF56317">
    <property type="entry name" value="Carbon-nitrogen hydrolase"/>
    <property type="match status" value="1"/>
</dbReference>
<evidence type="ECO:0000313" key="4">
    <source>
        <dbReference type="Proteomes" id="UP000252479"/>
    </source>
</evidence>
<protein>
    <submittedName>
        <fullName evidence="3">Carbon-nitrogen hydrolase family protein</fullName>
    </submittedName>
</protein>
<dbReference type="InterPro" id="IPR000132">
    <property type="entry name" value="Nitrilase/CN_hydratase_CS"/>
</dbReference>
<dbReference type="InterPro" id="IPR003010">
    <property type="entry name" value="C-N_Hydrolase"/>
</dbReference>
<dbReference type="Pfam" id="PF00795">
    <property type="entry name" value="CN_hydrolase"/>
    <property type="match status" value="1"/>
</dbReference>
<keyword evidence="3" id="KW-0378">Hydrolase</keyword>
<reference evidence="3 4" key="1">
    <citation type="journal article" date="2017" name="Elife">
        <title>Extensive horizontal gene transfer in cheese-associated bacteria.</title>
        <authorList>
            <person name="Bonham K.S."/>
            <person name="Wolfe B.E."/>
            <person name="Dutton R.J."/>
        </authorList>
    </citation>
    <scope>NUCLEOTIDE SEQUENCE [LARGE SCALE GENOMIC DNA]</scope>
    <source>
        <strain evidence="3 4">JB196</strain>
    </source>
</reference>
<dbReference type="InterPro" id="IPR036526">
    <property type="entry name" value="C-N_Hydrolase_sf"/>
</dbReference>
<organism evidence="3 4">
    <name type="scientific">Vibrio casei</name>
    <dbReference type="NCBI Taxonomy" id="673372"/>
    <lineage>
        <taxon>Bacteria</taxon>
        <taxon>Pseudomonadati</taxon>
        <taxon>Pseudomonadota</taxon>
        <taxon>Gammaproteobacteria</taxon>
        <taxon>Vibrionales</taxon>
        <taxon>Vibrionaceae</taxon>
        <taxon>Vibrio</taxon>
    </lineage>
</organism>
<accession>A0A368LGN6</accession>
<dbReference type="EMBL" id="QPGL01000002">
    <property type="protein sequence ID" value="RCS69904.1"/>
    <property type="molecule type" value="Genomic_DNA"/>
</dbReference>
<evidence type="ECO:0000313" key="3">
    <source>
        <dbReference type="EMBL" id="RCS69904.1"/>
    </source>
</evidence>
<dbReference type="Proteomes" id="UP000252479">
    <property type="component" value="Unassembled WGS sequence"/>
</dbReference>
<dbReference type="GO" id="GO:0000257">
    <property type="term" value="F:nitrilase activity"/>
    <property type="evidence" value="ECO:0007669"/>
    <property type="project" value="UniProtKB-ARBA"/>
</dbReference>
<dbReference type="CDD" id="cd07564">
    <property type="entry name" value="nitrilases_CHs"/>
    <property type="match status" value="1"/>
</dbReference>
<evidence type="ECO:0000256" key="1">
    <source>
        <dbReference type="ARBA" id="ARBA00008129"/>
    </source>
</evidence>
<comment type="caution">
    <text evidence="3">The sequence shown here is derived from an EMBL/GenBank/DDBJ whole genome shotgun (WGS) entry which is preliminary data.</text>
</comment>
<comment type="similarity">
    <text evidence="1">Belongs to the carbon-nitrogen hydrolase superfamily. Nitrilase family.</text>
</comment>
<gene>
    <name evidence="3" type="ORF">CIK83_10465</name>
</gene>
<dbReference type="OrthoDB" id="9803803at2"/>
<feature type="domain" description="CN hydrolase" evidence="2">
    <location>
        <begin position="4"/>
        <end position="268"/>
    </location>
</feature>
<dbReference type="PANTHER" id="PTHR46044:SF1">
    <property type="entry name" value="CN HYDROLASE DOMAIN-CONTAINING PROTEIN"/>
    <property type="match status" value="1"/>
</dbReference>
<proteinExistence type="inferred from homology"/>
<dbReference type="AlphaFoldDB" id="A0A368LGN6"/>
<name>A0A368LGN6_9VIBR</name>
<keyword evidence="4" id="KW-1185">Reference proteome</keyword>
<dbReference type="GeneID" id="303189345"/>
<sequence length="305" mass="33966">MVIKKVAALQIGSDPQGTQKTLDNILEYEQQILDSNCQLLVMPEALLGGYPKGADFGARIGYRTPLGRKEYLAYWQQAIELDGPEVDKLCKLAQRTQTTIVIGVIERDGTTLYCTSLYISEQGELVGKHRKLMPTASERLVWGLGDGSTLSVVDTTVGRIGGAICWENYMPLLRASMYAKGVQVWCASTVDDREIWQASMRHIAYEGRMFLVSACQHQLSPSEQGLSTEWPDEQVLIRGGSVIISPMGEVLAGPIYDQDTLICAEINLEEIVEARYDLDTVGHYARNDIFQLHVDESQRKPIHIS</sequence>
<dbReference type="InterPro" id="IPR044149">
    <property type="entry name" value="Nitrilases_CHs"/>
</dbReference>
<dbReference type="RefSeq" id="WP_086960347.1">
    <property type="nucleotide sequence ID" value="NZ_AP018681.1"/>
</dbReference>